<accession>A0AA36J7F5</accession>
<dbReference type="EMBL" id="CAUJNA010003394">
    <property type="protein sequence ID" value="CAJ1401012.1"/>
    <property type="molecule type" value="Genomic_DNA"/>
</dbReference>
<dbReference type="Proteomes" id="UP001178507">
    <property type="component" value="Unassembled WGS sequence"/>
</dbReference>
<evidence type="ECO:0000313" key="2">
    <source>
        <dbReference type="Proteomes" id="UP001178507"/>
    </source>
</evidence>
<organism evidence="1 2">
    <name type="scientific">Effrenium voratum</name>
    <dbReference type="NCBI Taxonomy" id="2562239"/>
    <lineage>
        <taxon>Eukaryota</taxon>
        <taxon>Sar</taxon>
        <taxon>Alveolata</taxon>
        <taxon>Dinophyceae</taxon>
        <taxon>Suessiales</taxon>
        <taxon>Symbiodiniaceae</taxon>
        <taxon>Effrenium</taxon>
    </lineage>
</organism>
<sequence>MVREWIVKSGVKAVHFRKQPVPDSSEQNVLGMLKAGDSVYGEFLHIRRASREAGFVKIGHVEQQGGSKWLVAGAVGGNALLTKHPTEAAENGNAVGYALDGELVDGEFLFCMRRGEKRGGYVKVKHLKPVKARQLRAEPPVDQEEMAQLAAGLRAPSVQRWAVMDPGHDGAWLRREPSSSRSPENVVCLVPNGAVVEGEFLQVHGPHVGCVLFKDVEQQGPKAWRVLRATRLRSSLGDKELGAGEMLEGEYVFVTYLKRGKHQGFIKRHYLVAMAGNTADGASSPPVKRRKT</sequence>
<keyword evidence="2" id="KW-1185">Reference proteome</keyword>
<comment type="caution">
    <text evidence="1">The sequence shown here is derived from an EMBL/GenBank/DDBJ whole genome shotgun (WGS) entry which is preliminary data.</text>
</comment>
<proteinExistence type="predicted"/>
<gene>
    <name evidence="1" type="ORF">EVOR1521_LOCUS24237</name>
</gene>
<name>A0AA36J7F5_9DINO</name>
<dbReference type="AlphaFoldDB" id="A0AA36J7F5"/>
<evidence type="ECO:0000313" key="1">
    <source>
        <dbReference type="EMBL" id="CAJ1401012.1"/>
    </source>
</evidence>
<reference evidence="1" key="1">
    <citation type="submission" date="2023-08" db="EMBL/GenBank/DDBJ databases">
        <authorList>
            <person name="Chen Y."/>
            <person name="Shah S."/>
            <person name="Dougan E. K."/>
            <person name="Thang M."/>
            <person name="Chan C."/>
        </authorList>
    </citation>
    <scope>NUCLEOTIDE SEQUENCE</scope>
</reference>
<protein>
    <submittedName>
        <fullName evidence="1">Uncharacterized protein</fullName>
    </submittedName>
</protein>